<organism evidence="1">
    <name type="scientific">marine sediment metagenome</name>
    <dbReference type="NCBI Taxonomy" id="412755"/>
    <lineage>
        <taxon>unclassified sequences</taxon>
        <taxon>metagenomes</taxon>
        <taxon>ecological metagenomes</taxon>
    </lineage>
</organism>
<accession>A0A0F9LMY1</accession>
<protein>
    <submittedName>
        <fullName evidence="1">Uncharacterized protein</fullName>
    </submittedName>
</protein>
<gene>
    <name evidence="1" type="ORF">LCGC14_1178430</name>
</gene>
<dbReference type="EMBL" id="LAZR01005887">
    <property type="protein sequence ID" value="KKM96399.1"/>
    <property type="molecule type" value="Genomic_DNA"/>
</dbReference>
<comment type="caution">
    <text evidence="1">The sequence shown here is derived from an EMBL/GenBank/DDBJ whole genome shotgun (WGS) entry which is preliminary data.</text>
</comment>
<evidence type="ECO:0000313" key="1">
    <source>
        <dbReference type="EMBL" id="KKM96399.1"/>
    </source>
</evidence>
<sequence length="102" mass="11619">MQCLLCPDEAAENKKFCQICLDTNMHFRNVFLTDEQGRAVLKRLLYDLKVYAMDSESTPENMALKNYGGELILRLSGGRDEAIDSIVVALVENERSMTKEEQ</sequence>
<reference evidence="1" key="1">
    <citation type="journal article" date="2015" name="Nature">
        <title>Complex archaea that bridge the gap between prokaryotes and eukaryotes.</title>
        <authorList>
            <person name="Spang A."/>
            <person name="Saw J.H."/>
            <person name="Jorgensen S.L."/>
            <person name="Zaremba-Niedzwiedzka K."/>
            <person name="Martijn J."/>
            <person name="Lind A.E."/>
            <person name="van Eijk R."/>
            <person name="Schleper C."/>
            <person name="Guy L."/>
            <person name="Ettema T.J."/>
        </authorList>
    </citation>
    <scope>NUCLEOTIDE SEQUENCE</scope>
</reference>
<dbReference type="AlphaFoldDB" id="A0A0F9LMY1"/>
<name>A0A0F9LMY1_9ZZZZ</name>
<proteinExistence type="predicted"/>